<dbReference type="RefSeq" id="WP_245725072.1">
    <property type="nucleotide sequence ID" value="NZ_FNOY01000008.1"/>
</dbReference>
<keyword evidence="4 10" id="KW-0699">rRNA-binding</keyword>
<feature type="binding site" evidence="10">
    <location>
        <position position="266"/>
    </location>
    <ligand>
        <name>Zn(2+)</name>
        <dbReference type="ChEBI" id="CHEBI:29105"/>
    </ligand>
</feature>
<dbReference type="PROSITE" id="PS51721">
    <property type="entry name" value="G_CP"/>
    <property type="match status" value="1"/>
</dbReference>
<dbReference type="Gene3D" id="1.10.40.50">
    <property type="entry name" value="Probable gtpase engc, domain 3"/>
    <property type="match status" value="1"/>
</dbReference>
<dbReference type="SUPFAM" id="SSF50249">
    <property type="entry name" value="Nucleic acid-binding proteins"/>
    <property type="match status" value="1"/>
</dbReference>
<keyword evidence="1 10" id="KW-0963">Cytoplasm</keyword>
<evidence type="ECO:0000256" key="10">
    <source>
        <dbReference type="HAMAP-Rule" id="MF_01820"/>
    </source>
</evidence>
<evidence type="ECO:0000256" key="7">
    <source>
        <dbReference type="ARBA" id="ARBA00022833"/>
    </source>
</evidence>
<comment type="cofactor">
    <cofactor evidence="10">
        <name>Zn(2+)</name>
        <dbReference type="ChEBI" id="CHEBI:29105"/>
    </cofactor>
    <text evidence="10">Binds 1 zinc ion per subunit.</text>
</comment>
<comment type="subunit">
    <text evidence="10">Monomer. Associates with 30S ribosomal subunit, binds 16S rRNA.</text>
</comment>
<evidence type="ECO:0000256" key="3">
    <source>
        <dbReference type="ARBA" id="ARBA00022723"/>
    </source>
</evidence>
<dbReference type="GO" id="GO:0005737">
    <property type="term" value="C:cytoplasm"/>
    <property type="evidence" value="ECO:0007669"/>
    <property type="project" value="UniProtKB-SubCell"/>
</dbReference>
<evidence type="ECO:0000259" key="11">
    <source>
        <dbReference type="PROSITE" id="PS50936"/>
    </source>
</evidence>
<feature type="domain" description="CP-type G" evidence="12">
    <location>
        <begin position="84"/>
        <end position="237"/>
    </location>
</feature>
<dbReference type="Gene3D" id="2.40.50.140">
    <property type="entry name" value="Nucleic acid-binding proteins"/>
    <property type="match status" value="1"/>
</dbReference>
<evidence type="ECO:0000256" key="2">
    <source>
        <dbReference type="ARBA" id="ARBA00022517"/>
    </source>
</evidence>
<keyword evidence="2 10" id="KW-0690">Ribosome biogenesis</keyword>
<dbReference type="Proteomes" id="UP000198640">
    <property type="component" value="Unassembled WGS sequence"/>
</dbReference>
<sequence length="305" mass="33561">MSTQRAGRQGDAPDRLVGQITAAYGRRYDVETSAGVVYSCVMRGKKTGVACGDQVEFLHTAADQGVIETILPRTSLFYRSDAFREKLIAANVTQLVFVIAAIPSFDLELLDRCLMAAESQDIQPLILLNKADLIEPSQAARQALGVYQALGYPLLEISARITIEPLIPYLSGHTSLFAGQSGMGKSTLLNALIPEARQMTAEISDALDSGRHTTTHARLFRLDADSYIIDSPGFQEFGLHQLNEQSLAWGFVEFRSYLGQCRFRNCRHLAEPGCAVLEAVQAGAIHSRRMACYHKLLLLRGSIKR</sequence>
<feature type="binding site" evidence="10">
    <location>
        <begin position="129"/>
        <end position="132"/>
    </location>
    <ligand>
        <name>GTP</name>
        <dbReference type="ChEBI" id="CHEBI:37565"/>
    </ligand>
</feature>
<dbReference type="PANTHER" id="PTHR32120">
    <property type="entry name" value="SMALL RIBOSOMAL SUBUNIT BIOGENESIS GTPASE RSGA"/>
    <property type="match status" value="1"/>
</dbReference>
<dbReference type="GO" id="GO:0019843">
    <property type="term" value="F:rRNA binding"/>
    <property type="evidence" value="ECO:0007669"/>
    <property type="project" value="UniProtKB-KW"/>
</dbReference>
<evidence type="ECO:0000259" key="12">
    <source>
        <dbReference type="PROSITE" id="PS51721"/>
    </source>
</evidence>
<keyword evidence="9 10" id="KW-0342">GTP-binding</keyword>
<evidence type="ECO:0000256" key="6">
    <source>
        <dbReference type="ARBA" id="ARBA00022801"/>
    </source>
</evidence>
<dbReference type="InterPro" id="IPR027417">
    <property type="entry name" value="P-loop_NTPase"/>
</dbReference>
<dbReference type="CDD" id="cd01854">
    <property type="entry name" value="YjeQ_EngC"/>
    <property type="match status" value="1"/>
</dbReference>
<comment type="subcellular location">
    <subcellularLocation>
        <location evidence="10">Cytoplasm</location>
    </subcellularLocation>
</comment>
<dbReference type="SUPFAM" id="SSF52540">
    <property type="entry name" value="P-loop containing nucleoside triphosphate hydrolases"/>
    <property type="match status" value="1"/>
</dbReference>
<gene>
    <name evidence="10" type="primary">rsgA</name>
    <name evidence="13" type="ORF">SAMN05421881_100860</name>
</gene>
<keyword evidence="8 10" id="KW-0694">RNA-binding</keyword>
<accession>A0A1H3EK92</accession>
<dbReference type="PROSITE" id="PS50936">
    <property type="entry name" value="ENGC_GTPASE"/>
    <property type="match status" value="1"/>
</dbReference>
<organism evidence="13 14">
    <name type="scientific">Nitrosomonas halophila</name>
    <dbReference type="NCBI Taxonomy" id="44576"/>
    <lineage>
        <taxon>Bacteria</taxon>
        <taxon>Pseudomonadati</taxon>
        <taxon>Pseudomonadota</taxon>
        <taxon>Betaproteobacteria</taxon>
        <taxon>Nitrosomonadales</taxon>
        <taxon>Nitrosomonadaceae</taxon>
        <taxon>Nitrosomonas</taxon>
    </lineage>
</organism>
<dbReference type="InterPro" id="IPR012340">
    <property type="entry name" value="NA-bd_OB-fold"/>
</dbReference>
<feature type="binding site" evidence="10">
    <location>
        <position position="261"/>
    </location>
    <ligand>
        <name>Zn(2+)</name>
        <dbReference type="ChEBI" id="CHEBI:29105"/>
    </ligand>
</feature>
<reference evidence="13 14" key="1">
    <citation type="submission" date="2016-10" db="EMBL/GenBank/DDBJ databases">
        <authorList>
            <person name="de Groot N.N."/>
        </authorList>
    </citation>
    <scope>NUCLEOTIDE SEQUENCE [LARGE SCALE GENOMIC DNA]</scope>
    <source>
        <strain evidence="13 14">Nm1</strain>
    </source>
</reference>
<evidence type="ECO:0000256" key="1">
    <source>
        <dbReference type="ARBA" id="ARBA00022490"/>
    </source>
</evidence>
<feature type="domain" description="EngC GTPase" evidence="11">
    <location>
        <begin position="90"/>
        <end position="235"/>
    </location>
</feature>
<dbReference type="GO" id="GO:0003924">
    <property type="term" value="F:GTPase activity"/>
    <property type="evidence" value="ECO:0007669"/>
    <property type="project" value="UniProtKB-UniRule"/>
</dbReference>
<dbReference type="HAMAP" id="MF_01820">
    <property type="entry name" value="GTPase_RsgA"/>
    <property type="match status" value="1"/>
</dbReference>
<dbReference type="InterPro" id="IPR031944">
    <property type="entry name" value="RsgA_N"/>
</dbReference>
<evidence type="ECO:0000256" key="8">
    <source>
        <dbReference type="ARBA" id="ARBA00022884"/>
    </source>
</evidence>
<dbReference type="GO" id="GO:0046872">
    <property type="term" value="F:metal ion binding"/>
    <property type="evidence" value="ECO:0007669"/>
    <property type="project" value="UniProtKB-KW"/>
</dbReference>
<dbReference type="PANTHER" id="PTHR32120:SF11">
    <property type="entry name" value="SMALL RIBOSOMAL SUBUNIT BIOGENESIS GTPASE RSGA 1, MITOCHONDRIAL-RELATED"/>
    <property type="match status" value="1"/>
</dbReference>
<evidence type="ECO:0000313" key="13">
    <source>
        <dbReference type="EMBL" id="SDX79015.1"/>
    </source>
</evidence>
<keyword evidence="7 10" id="KW-0862">Zinc</keyword>
<comment type="function">
    <text evidence="10">One of several proteins that assist in the late maturation steps of the functional core of the 30S ribosomal subunit. Helps release RbfA from mature subunits. May play a role in the assembly of ribosomal proteins into the subunit. Circularly permuted GTPase that catalyzes slow GTP hydrolysis, GTPase activity is stimulated by the 30S ribosomal subunit.</text>
</comment>
<keyword evidence="6 10" id="KW-0378">Hydrolase</keyword>
<keyword evidence="5 10" id="KW-0547">Nucleotide-binding</keyword>
<dbReference type="AlphaFoldDB" id="A0A1H3EK92"/>
<dbReference type="InterPro" id="IPR010914">
    <property type="entry name" value="RsgA_GTPase_dom"/>
</dbReference>
<keyword evidence="14" id="KW-1185">Reference proteome</keyword>
<feature type="binding site" evidence="10">
    <location>
        <position position="274"/>
    </location>
    <ligand>
        <name>Zn(2+)</name>
        <dbReference type="ChEBI" id="CHEBI:29105"/>
    </ligand>
</feature>
<feature type="binding site" evidence="10">
    <location>
        <position position="268"/>
    </location>
    <ligand>
        <name>Zn(2+)</name>
        <dbReference type="ChEBI" id="CHEBI:29105"/>
    </ligand>
</feature>
<dbReference type="InterPro" id="IPR004881">
    <property type="entry name" value="Ribosome_biogen_GTPase_RsgA"/>
</dbReference>
<name>A0A1H3EK92_9PROT</name>
<dbReference type="GO" id="GO:0042274">
    <property type="term" value="P:ribosomal small subunit biogenesis"/>
    <property type="evidence" value="ECO:0007669"/>
    <property type="project" value="UniProtKB-UniRule"/>
</dbReference>
<comment type="similarity">
    <text evidence="10">Belongs to the TRAFAC class YlqF/YawG GTPase family. RsgA subfamily.</text>
</comment>
<keyword evidence="3 10" id="KW-0479">Metal-binding</keyword>
<dbReference type="NCBIfam" id="TIGR00157">
    <property type="entry name" value="ribosome small subunit-dependent GTPase A"/>
    <property type="match status" value="1"/>
</dbReference>
<dbReference type="EC" id="3.6.1.-" evidence="10"/>
<dbReference type="GO" id="GO:0005525">
    <property type="term" value="F:GTP binding"/>
    <property type="evidence" value="ECO:0007669"/>
    <property type="project" value="UniProtKB-UniRule"/>
</dbReference>
<dbReference type="STRING" id="44576.SAMN05421881_100860"/>
<evidence type="ECO:0000256" key="4">
    <source>
        <dbReference type="ARBA" id="ARBA00022730"/>
    </source>
</evidence>
<protein>
    <recommendedName>
        <fullName evidence="10">Small ribosomal subunit biogenesis GTPase RsgA</fullName>
        <ecNumber evidence="10">3.6.1.-</ecNumber>
    </recommendedName>
</protein>
<evidence type="ECO:0000256" key="9">
    <source>
        <dbReference type="ARBA" id="ARBA00023134"/>
    </source>
</evidence>
<dbReference type="Gene3D" id="3.40.50.300">
    <property type="entry name" value="P-loop containing nucleotide triphosphate hydrolases"/>
    <property type="match status" value="1"/>
</dbReference>
<dbReference type="Pfam" id="PF03193">
    <property type="entry name" value="RsgA_GTPase"/>
    <property type="match status" value="1"/>
</dbReference>
<evidence type="ECO:0000256" key="5">
    <source>
        <dbReference type="ARBA" id="ARBA00022741"/>
    </source>
</evidence>
<evidence type="ECO:0000313" key="14">
    <source>
        <dbReference type="Proteomes" id="UP000198640"/>
    </source>
</evidence>
<proteinExistence type="inferred from homology"/>
<dbReference type="InterPro" id="IPR030378">
    <property type="entry name" value="G_CP_dom"/>
</dbReference>
<dbReference type="CDD" id="cd04466">
    <property type="entry name" value="S1_YloQ_GTPase"/>
    <property type="match status" value="1"/>
</dbReference>
<dbReference type="EMBL" id="FNOY01000008">
    <property type="protein sequence ID" value="SDX79015.1"/>
    <property type="molecule type" value="Genomic_DNA"/>
</dbReference>
<feature type="binding site" evidence="10">
    <location>
        <begin position="179"/>
        <end position="187"/>
    </location>
    <ligand>
        <name>GTP</name>
        <dbReference type="ChEBI" id="CHEBI:37565"/>
    </ligand>
</feature>